<accession>A0A426TVI2</accession>
<organism evidence="1 2">
    <name type="scientific">Candidatus Viridilinea halotolerans</name>
    <dbReference type="NCBI Taxonomy" id="2491704"/>
    <lineage>
        <taxon>Bacteria</taxon>
        <taxon>Bacillati</taxon>
        <taxon>Chloroflexota</taxon>
        <taxon>Chloroflexia</taxon>
        <taxon>Chloroflexales</taxon>
        <taxon>Chloroflexineae</taxon>
        <taxon>Oscillochloridaceae</taxon>
        <taxon>Candidatus Viridilinea</taxon>
    </lineage>
</organism>
<dbReference type="Proteomes" id="UP000280307">
    <property type="component" value="Unassembled WGS sequence"/>
</dbReference>
<dbReference type="AlphaFoldDB" id="A0A426TVI2"/>
<comment type="caution">
    <text evidence="1">The sequence shown here is derived from an EMBL/GenBank/DDBJ whole genome shotgun (WGS) entry which is preliminary data.</text>
</comment>
<dbReference type="EMBL" id="RSAS01000643">
    <property type="protein sequence ID" value="RRR69370.1"/>
    <property type="molecule type" value="Genomic_DNA"/>
</dbReference>
<name>A0A426TVI2_9CHLR</name>
<sequence>MLRDQDGRWAKEAEAIHQAGLASGPWVASDQTSTRVDGKNEVCHVVGNDLFTVTKQRGNQ</sequence>
<evidence type="ECO:0008006" key="3">
    <source>
        <dbReference type="Google" id="ProtNLM"/>
    </source>
</evidence>
<protein>
    <recommendedName>
        <fullName evidence="3">Transposase</fullName>
    </recommendedName>
</protein>
<evidence type="ECO:0000313" key="2">
    <source>
        <dbReference type="Proteomes" id="UP000280307"/>
    </source>
</evidence>
<evidence type="ECO:0000313" key="1">
    <source>
        <dbReference type="EMBL" id="RRR69370.1"/>
    </source>
</evidence>
<reference evidence="1 2" key="1">
    <citation type="submission" date="2018-12" db="EMBL/GenBank/DDBJ databases">
        <title>Genome Sequence of Candidatus Viridilinea halotolerans isolated from saline sulfide-rich spring.</title>
        <authorList>
            <person name="Grouzdev D.S."/>
            <person name="Burganskaya E.I."/>
            <person name="Krutkina M.S."/>
            <person name="Sukhacheva M.V."/>
            <person name="Gorlenko V.M."/>
        </authorList>
    </citation>
    <scope>NUCLEOTIDE SEQUENCE [LARGE SCALE GENOMIC DNA]</scope>
    <source>
        <strain evidence="1">Chok-6</strain>
    </source>
</reference>
<gene>
    <name evidence="1" type="ORF">EI684_15790</name>
</gene>
<proteinExistence type="predicted"/>